<dbReference type="InterPro" id="IPR023772">
    <property type="entry name" value="DNA-bd_HTH_TetR-type_CS"/>
</dbReference>
<dbReference type="InterPro" id="IPR013572">
    <property type="entry name" value="Tscrpt_reg_MAATS_C"/>
</dbReference>
<dbReference type="PRINTS" id="PR00455">
    <property type="entry name" value="HTHTETR"/>
</dbReference>
<evidence type="ECO:0000256" key="3">
    <source>
        <dbReference type="ARBA" id="ARBA00023125"/>
    </source>
</evidence>
<dbReference type="InterPro" id="IPR050109">
    <property type="entry name" value="HTH-type_TetR-like_transc_reg"/>
</dbReference>
<dbReference type="GO" id="GO:0000976">
    <property type="term" value="F:transcription cis-regulatory region binding"/>
    <property type="evidence" value="ECO:0007669"/>
    <property type="project" value="TreeGrafter"/>
</dbReference>
<dbReference type="PROSITE" id="PS01081">
    <property type="entry name" value="HTH_TETR_1"/>
    <property type="match status" value="1"/>
</dbReference>
<dbReference type="PANTHER" id="PTHR30055">
    <property type="entry name" value="HTH-TYPE TRANSCRIPTIONAL REGULATOR RUTR"/>
    <property type="match status" value="1"/>
</dbReference>
<dbReference type="InterPro" id="IPR001647">
    <property type="entry name" value="HTH_TetR"/>
</dbReference>
<dbReference type="Pfam" id="PF00440">
    <property type="entry name" value="TetR_N"/>
    <property type="match status" value="1"/>
</dbReference>
<name>A0A4Z0FAA7_9GAMM</name>
<accession>A0A4Z0FAA7</accession>
<dbReference type="PANTHER" id="PTHR30055:SF240">
    <property type="entry name" value="HTH-TYPE TRANSCRIPTIONAL REGULATOR ACRR"/>
    <property type="match status" value="1"/>
</dbReference>
<dbReference type="RefSeq" id="WP_135281819.1">
    <property type="nucleotide sequence ID" value="NZ_SRIO01000008.1"/>
</dbReference>
<dbReference type="EMBL" id="SRIO01000008">
    <property type="protein sequence ID" value="TFZ82573.1"/>
    <property type="molecule type" value="Genomic_DNA"/>
</dbReference>
<reference evidence="7 8" key="1">
    <citation type="journal article" date="2019" name="ISME J.">
        <title>Candidatus Macondimonas diazotrophica, a novel gammaproteobacterial genus dominating crude-oil-contaminated coastal sediments.</title>
        <authorList>
            <person name="Karthikeyan S."/>
            <person name="Konstantinidis K."/>
        </authorList>
    </citation>
    <scope>NUCLEOTIDE SEQUENCE [LARGE SCALE GENOMIC DNA]</scope>
    <source>
        <strain evidence="7 8">KTK01</strain>
    </source>
</reference>
<sequence>MARRTKAEAEQTREQILDAAETVFLRRGVARASLEEIAKAAGVTRGAVYWHFRNKADLFDAMHCRVHLPMQDLFDQVMALEDGCAISALREFCVQSLLSLAANPRRQRVYTILFHHCEFVDGLQDSNRRLIAIQHRWMTSMKTLFERERERGTLVDVCPRLAAMTIHTAMLGIYFDYLRKPDAYDLDAEAEALVNVIFRCVS</sequence>
<keyword evidence="8" id="KW-1185">Reference proteome</keyword>
<evidence type="ECO:0000259" key="6">
    <source>
        <dbReference type="PROSITE" id="PS50977"/>
    </source>
</evidence>
<proteinExistence type="predicted"/>
<comment type="caution">
    <text evidence="7">The sequence shown here is derived from an EMBL/GenBank/DDBJ whole genome shotgun (WGS) entry which is preliminary data.</text>
</comment>
<keyword evidence="2" id="KW-0805">Transcription regulation</keyword>
<dbReference type="AlphaFoldDB" id="A0A4Z0FAA7"/>
<dbReference type="SUPFAM" id="SSF46689">
    <property type="entry name" value="Homeodomain-like"/>
    <property type="match status" value="1"/>
</dbReference>
<dbReference type="Pfam" id="PF08361">
    <property type="entry name" value="TetR_C_2"/>
    <property type="match status" value="1"/>
</dbReference>
<keyword evidence="4" id="KW-0804">Transcription</keyword>
<evidence type="ECO:0000256" key="1">
    <source>
        <dbReference type="ARBA" id="ARBA00022491"/>
    </source>
</evidence>
<gene>
    <name evidence="7" type="ORF">E4680_07660</name>
</gene>
<dbReference type="GO" id="GO:0003700">
    <property type="term" value="F:DNA-binding transcription factor activity"/>
    <property type="evidence" value="ECO:0007669"/>
    <property type="project" value="TreeGrafter"/>
</dbReference>
<dbReference type="PROSITE" id="PS50977">
    <property type="entry name" value="HTH_TETR_2"/>
    <property type="match status" value="1"/>
</dbReference>
<evidence type="ECO:0000256" key="2">
    <source>
        <dbReference type="ARBA" id="ARBA00023015"/>
    </source>
</evidence>
<keyword evidence="1" id="KW-0678">Repressor</keyword>
<dbReference type="FunFam" id="1.10.10.60:FF:000141">
    <property type="entry name" value="TetR family transcriptional regulator"/>
    <property type="match status" value="1"/>
</dbReference>
<evidence type="ECO:0000256" key="4">
    <source>
        <dbReference type="ARBA" id="ARBA00023163"/>
    </source>
</evidence>
<feature type="DNA-binding region" description="H-T-H motif" evidence="5">
    <location>
        <begin position="33"/>
        <end position="52"/>
    </location>
</feature>
<protein>
    <submittedName>
        <fullName evidence="7">TetR family transcriptional regulator</fullName>
    </submittedName>
</protein>
<dbReference type="SUPFAM" id="SSF48498">
    <property type="entry name" value="Tetracyclin repressor-like, C-terminal domain"/>
    <property type="match status" value="1"/>
</dbReference>
<dbReference type="OrthoDB" id="5816932at2"/>
<evidence type="ECO:0000313" key="7">
    <source>
        <dbReference type="EMBL" id="TFZ82573.1"/>
    </source>
</evidence>
<dbReference type="Gene3D" id="1.10.357.10">
    <property type="entry name" value="Tetracycline Repressor, domain 2"/>
    <property type="match status" value="1"/>
</dbReference>
<evidence type="ECO:0000313" key="8">
    <source>
        <dbReference type="Proteomes" id="UP000297890"/>
    </source>
</evidence>
<organism evidence="7 8">
    <name type="scientific">Candidatus Macondimonas diazotrophica</name>
    <dbReference type="NCBI Taxonomy" id="2305248"/>
    <lineage>
        <taxon>Bacteria</taxon>
        <taxon>Pseudomonadati</taxon>
        <taxon>Pseudomonadota</taxon>
        <taxon>Gammaproteobacteria</taxon>
        <taxon>Chromatiales</taxon>
        <taxon>Ectothiorhodospiraceae</taxon>
        <taxon>Candidatus Macondimonas</taxon>
    </lineage>
</organism>
<feature type="domain" description="HTH tetR-type" evidence="6">
    <location>
        <begin position="10"/>
        <end position="70"/>
    </location>
</feature>
<evidence type="ECO:0000256" key="5">
    <source>
        <dbReference type="PROSITE-ProRule" id="PRU00335"/>
    </source>
</evidence>
<dbReference type="InterPro" id="IPR036271">
    <property type="entry name" value="Tet_transcr_reg_TetR-rel_C_sf"/>
</dbReference>
<keyword evidence="3 5" id="KW-0238">DNA-binding</keyword>
<dbReference type="InterPro" id="IPR009057">
    <property type="entry name" value="Homeodomain-like_sf"/>
</dbReference>
<dbReference type="Proteomes" id="UP000297890">
    <property type="component" value="Unassembled WGS sequence"/>
</dbReference>